<dbReference type="EMBL" id="KK914632">
    <property type="protein sequence ID" value="KDP30963.1"/>
    <property type="molecule type" value="Genomic_DNA"/>
</dbReference>
<dbReference type="OrthoDB" id="693735at2759"/>
<dbReference type="AlphaFoldDB" id="A0A067K7F1"/>
<dbReference type="Proteomes" id="UP000027138">
    <property type="component" value="Unassembled WGS sequence"/>
</dbReference>
<evidence type="ECO:0000313" key="1">
    <source>
        <dbReference type="EMBL" id="KDP30963.1"/>
    </source>
</evidence>
<gene>
    <name evidence="1" type="ORF">JCGZ_11339</name>
</gene>
<sequence length="70" mass="8044">MKKRQQQAQKEQQKGCKEHQTYHNQYQQKQIQCNKGKTCKFKRSSSNLEDDGASSAIFLLACIACTTPSY</sequence>
<organism evidence="1 2">
    <name type="scientific">Jatropha curcas</name>
    <name type="common">Barbados nut</name>
    <dbReference type="NCBI Taxonomy" id="180498"/>
    <lineage>
        <taxon>Eukaryota</taxon>
        <taxon>Viridiplantae</taxon>
        <taxon>Streptophyta</taxon>
        <taxon>Embryophyta</taxon>
        <taxon>Tracheophyta</taxon>
        <taxon>Spermatophyta</taxon>
        <taxon>Magnoliopsida</taxon>
        <taxon>eudicotyledons</taxon>
        <taxon>Gunneridae</taxon>
        <taxon>Pentapetalae</taxon>
        <taxon>rosids</taxon>
        <taxon>fabids</taxon>
        <taxon>Malpighiales</taxon>
        <taxon>Euphorbiaceae</taxon>
        <taxon>Crotonoideae</taxon>
        <taxon>Jatropheae</taxon>
        <taxon>Jatropha</taxon>
    </lineage>
</organism>
<accession>A0A067K7F1</accession>
<evidence type="ECO:0000313" key="2">
    <source>
        <dbReference type="Proteomes" id="UP000027138"/>
    </source>
</evidence>
<name>A0A067K7F1_JATCU</name>
<keyword evidence="2" id="KW-1185">Reference proteome</keyword>
<proteinExistence type="predicted"/>
<reference evidence="1 2" key="1">
    <citation type="journal article" date="2014" name="PLoS ONE">
        <title>Global Analysis of Gene Expression Profiles in Physic Nut (Jatropha curcas L.) Seedlings Exposed to Salt Stress.</title>
        <authorList>
            <person name="Zhang L."/>
            <person name="Zhang C."/>
            <person name="Wu P."/>
            <person name="Chen Y."/>
            <person name="Li M."/>
            <person name="Jiang H."/>
            <person name="Wu G."/>
        </authorList>
    </citation>
    <scope>NUCLEOTIDE SEQUENCE [LARGE SCALE GENOMIC DNA]</scope>
    <source>
        <strain evidence="2">cv. GZQX0401</strain>
        <tissue evidence="1">Young leaves</tissue>
    </source>
</reference>
<protein>
    <submittedName>
        <fullName evidence="1">Uncharacterized protein</fullName>
    </submittedName>
</protein>
<dbReference type="PANTHER" id="PTHR38398">
    <property type="entry name" value="EXPRESSED PROTEIN"/>
    <property type="match status" value="1"/>
</dbReference>
<dbReference type="PANTHER" id="PTHR38398:SF1">
    <property type="entry name" value="EXPRESSED PROTEIN"/>
    <property type="match status" value="1"/>
</dbReference>